<dbReference type="InterPro" id="IPR036138">
    <property type="entry name" value="PBP_dimer_sf"/>
</dbReference>
<keyword evidence="7" id="KW-0131">Cell cycle</keyword>
<dbReference type="Pfam" id="PF03717">
    <property type="entry name" value="PBP_dimer"/>
    <property type="match status" value="1"/>
</dbReference>
<evidence type="ECO:0000256" key="2">
    <source>
        <dbReference type="ARBA" id="ARBA00007171"/>
    </source>
</evidence>
<dbReference type="GO" id="GO:0051301">
    <property type="term" value="P:cell division"/>
    <property type="evidence" value="ECO:0007669"/>
    <property type="project" value="UniProtKB-KW"/>
</dbReference>
<evidence type="ECO:0000313" key="8">
    <source>
        <dbReference type="Proteomes" id="UP001499979"/>
    </source>
</evidence>
<dbReference type="PANTHER" id="PTHR30627:SF1">
    <property type="entry name" value="PEPTIDOGLYCAN D,D-TRANSPEPTIDASE FTSI"/>
    <property type="match status" value="1"/>
</dbReference>
<comment type="caution">
    <text evidence="7">The sequence shown here is derived from an EMBL/GenBank/DDBJ whole genome shotgun (WGS) entry which is preliminary data.</text>
</comment>
<dbReference type="InterPro" id="IPR001460">
    <property type="entry name" value="PCN-bd_Tpept"/>
</dbReference>
<dbReference type="Gene3D" id="3.90.1310.10">
    <property type="entry name" value="Penicillin-binding protein 2a (Domain 2)"/>
    <property type="match status" value="1"/>
</dbReference>
<keyword evidence="7" id="KW-0132">Cell division</keyword>
<dbReference type="EMBL" id="BAAAJE010000011">
    <property type="protein sequence ID" value="GAA1144365.1"/>
    <property type="molecule type" value="Genomic_DNA"/>
</dbReference>
<keyword evidence="4" id="KW-0812">Transmembrane</keyword>
<accession>A0ABN1UDP7</accession>
<dbReference type="Pfam" id="PF00905">
    <property type="entry name" value="Transpeptidase"/>
    <property type="match status" value="1"/>
</dbReference>
<dbReference type="InterPro" id="IPR005311">
    <property type="entry name" value="PBP_dimer"/>
</dbReference>
<dbReference type="Gene3D" id="3.30.450.330">
    <property type="match status" value="1"/>
</dbReference>
<dbReference type="SUPFAM" id="SSF56519">
    <property type="entry name" value="Penicillin binding protein dimerisation domain"/>
    <property type="match status" value="1"/>
</dbReference>
<keyword evidence="8" id="KW-1185">Reference proteome</keyword>
<dbReference type="Proteomes" id="UP001499979">
    <property type="component" value="Unassembled WGS sequence"/>
</dbReference>
<dbReference type="Gene3D" id="3.40.710.10">
    <property type="entry name" value="DD-peptidase/beta-lactamase superfamily"/>
    <property type="match status" value="1"/>
</dbReference>
<dbReference type="SUPFAM" id="SSF56601">
    <property type="entry name" value="beta-lactamase/transpeptidase-like"/>
    <property type="match status" value="1"/>
</dbReference>
<gene>
    <name evidence="7" type="primary">ftsI</name>
    <name evidence="7" type="ORF">GCM10009606_24580</name>
</gene>
<dbReference type="InterPro" id="IPR012338">
    <property type="entry name" value="Beta-lactam/transpept-like"/>
</dbReference>
<evidence type="ECO:0000259" key="6">
    <source>
        <dbReference type="Pfam" id="PF03717"/>
    </source>
</evidence>
<dbReference type="RefSeq" id="WP_343907838.1">
    <property type="nucleotide sequence ID" value="NZ_BAAAJE010000011.1"/>
</dbReference>
<comment type="subcellular location">
    <subcellularLocation>
        <location evidence="1">Membrane</location>
    </subcellularLocation>
</comment>
<proteinExistence type="inferred from homology"/>
<feature type="domain" description="Penicillin-binding protein transpeptidase" evidence="5">
    <location>
        <begin position="254"/>
        <end position="563"/>
    </location>
</feature>
<sequence>MPPTRPPRGTRRGSPHLRLRVGFVVIAMVLSVFGARLVQLQGLDPNSYAAMAAQEGLVTAVLPAERGDILDRNGEPLADSVEGLMIIADPSQTAAQAPELARFLYKRLDIDYVATLTKLREPDSQYEYIARRVPSTVATAVVDAAEAHGYEGLYTERDPLRDYPTGDVAANLVGFMGTDEPLAGFERTFNDQLSGTDGSARYEVGGGNRIPLGDQTVTEPVDGQDLRTTIDLDLQWYAQRALRQAVEDARADSGFVVVLDSRTGEILTLADDPTYDANSPTQAPKADLGSRAMQDVYEPGSVEKVLTVSSLLNEGLVTPQTKIVVPPALMREDRPIHDWFPHGTIHLTMTGAIAKSSNIATVLAADRFERGQLYDYLRQFGLGQPTNIGVRGETKGLLPHKGVWTHQMQDRIAFGQSLSVNGVQMAAAINTIANGGVRISPSLIQGSATTDDGRVVGTDQTTKQRVISTRAATQMTHMMERVVDPEAGVAPAAQVPGYVVAGKTGTAQAVGEECGCYDGTFDVSFAGFAPADDPRFTVYVVIKNPRNGGGGGSTAGPVFAKIMSYALKRYAVPPTGAKPSQLPVEW</sequence>
<evidence type="ECO:0000256" key="1">
    <source>
        <dbReference type="ARBA" id="ARBA00004370"/>
    </source>
</evidence>
<reference evidence="7 8" key="1">
    <citation type="journal article" date="2019" name="Int. J. Syst. Evol. Microbiol.">
        <title>The Global Catalogue of Microorganisms (GCM) 10K type strain sequencing project: providing services to taxonomists for standard genome sequencing and annotation.</title>
        <authorList>
            <consortium name="The Broad Institute Genomics Platform"/>
            <consortium name="The Broad Institute Genome Sequencing Center for Infectious Disease"/>
            <person name="Wu L."/>
            <person name="Ma J."/>
        </authorList>
    </citation>
    <scope>NUCLEOTIDE SEQUENCE [LARGE SCALE GENOMIC DNA]</scope>
    <source>
        <strain evidence="7 8">JCM 11813</strain>
    </source>
</reference>
<keyword evidence="3 4" id="KW-0472">Membrane</keyword>
<organism evidence="7 8">
    <name type="scientific">Nocardioides aquiterrae</name>
    <dbReference type="NCBI Taxonomy" id="203799"/>
    <lineage>
        <taxon>Bacteria</taxon>
        <taxon>Bacillati</taxon>
        <taxon>Actinomycetota</taxon>
        <taxon>Actinomycetes</taxon>
        <taxon>Propionibacteriales</taxon>
        <taxon>Nocardioidaceae</taxon>
        <taxon>Nocardioides</taxon>
    </lineage>
</organism>
<feature type="domain" description="Penicillin-binding protein dimerisation" evidence="6">
    <location>
        <begin position="62"/>
        <end position="178"/>
    </location>
</feature>
<dbReference type="PANTHER" id="PTHR30627">
    <property type="entry name" value="PEPTIDOGLYCAN D,D-TRANSPEPTIDASE"/>
    <property type="match status" value="1"/>
</dbReference>
<dbReference type="InterPro" id="IPR050515">
    <property type="entry name" value="Beta-lactam/transpept"/>
</dbReference>
<keyword evidence="4" id="KW-1133">Transmembrane helix</keyword>
<protein>
    <submittedName>
        <fullName evidence="7">Cell division protein FtsI</fullName>
    </submittedName>
</protein>
<evidence type="ECO:0000256" key="4">
    <source>
        <dbReference type="SAM" id="Phobius"/>
    </source>
</evidence>
<comment type="similarity">
    <text evidence="2">Belongs to the transpeptidase family.</text>
</comment>
<feature type="transmembrane region" description="Helical" evidence="4">
    <location>
        <begin position="21"/>
        <end position="38"/>
    </location>
</feature>
<evidence type="ECO:0000259" key="5">
    <source>
        <dbReference type="Pfam" id="PF00905"/>
    </source>
</evidence>
<evidence type="ECO:0000256" key="3">
    <source>
        <dbReference type="ARBA" id="ARBA00023136"/>
    </source>
</evidence>
<evidence type="ECO:0000313" key="7">
    <source>
        <dbReference type="EMBL" id="GAA1144365.1"/>
    </source>
</evidence>
<name>A0ABN1UDP7_9ACTN</name>